<evidence type="ECO:0000256" key="1">
    <source>
        <dbReference type="ARBA" id="ARBA00023125"/>
    </source>
</evidence>
<keyword evidence="1 2" id="KW-0238">DNA-binding</keyword>
<dbReference type="RefSeq" id="WP_345395634.1">
    <property type="nucleotide sequence ID" value="NZ_BAABHG010000007.1"/>
</dbReference>
<evidence type="ECO:0000259" key="3">
    <source>
        <dbReference type="PROSITE" id="PS51755"/>
    </source>
</evidence>
<protein>
    <submittedName>
        <fullName evidence="4">Winged helix-turn-helix domain-containing protein</fullName>
    </submittedName>
</protein>
<evidence type="ECO:0000256" key="2">
    <source>
        <dbReference type="PROSITE-ProRule" id="PRU01091"/>
    </source>
</evidence>
<comment type="caution">
    <text evidence="4">The sequence shown here is derived from an EMBL/GenBank/DDBJ whole genome shotgun (WGS) entry which is preliminary data.</text>
</comment>
<accession>A0ABW5GCM9</accession>
<feature type="DNA-binding region" description="OmpR/PhoB-type" evidence="2">
    <location>
        <begin position="58"/>
        <end position="155"/>
    </location>
</feature>
<name>A0ABW5GCM9_9PSEU</name>
<dbReference type="InterPro" id="IPR001867">
    <property type="entry name" value="OmpR/PhoB-type_DNA-bd"/>
</dbReference>
<feature type="domain" description="OmpR/PhoB-type" evidence="3">
    <location>
        <begin position="58"/>
        <end position="155"/>
    </location>
</feature>
<dbReference type="InterPro" id="IPR016032">
    <property type="entry name" value="Sig_transdc_resp-reg_C-effctor"/>
</dbReference>
<organism evidence="4 5">
    <name type="scientific">Amycolatopsis samaneae</name>
    <dbReference type="NCBI Taxonomy" id="664691"/>
    <lineage>
        <taxon>Bacteria</taxon>
        <taxon>Bacillati</taxon>
        <taxon>Actinomycetota</taxon>
        <taxon>Actinomycetes</taxon>
        <taxon>Pseudonocardiales</taxon>
        <taxon>Pseudonocardiaceae</taxon>
        <taxon>Amycolatopsis</taxon>
    </lineage>
</organism>
<dbReference type="PROSITE" id="PS51755">
    <property type="entry name" value="OMPR_PHOB"/>
    <property type="match status" value="1"/>
</dbReference>
<dbReference type="Gene3D" id="1.10.10.10">
    <property type="entry name" value="Winged helix-like DNA-binding domain superfamily/Winged helix DNA-binding domain"/>
    <property type="match status" value="1"/>
</dbReference>
<evidence type="ECO:0000313" key="4">
    <source>
        <dbReference type="EMBL" id="MFD2458060.1"/>
    </source>
</evidence>
<gene>
    <name evidence="4" type="ORF">ACFSYJ_05605</name>
</gene>
<dbReference type="SMART" id="SM00862">
    <property type="entry name" value="Trans_reg_C"/>
    <property type="match status" value="1"/>
</dbReference>
<evidence type="ECO:0000313" key="5">
    <source>
        <dbReference type="Proteomes" id="UP001597419"/>
    </source>
</evidence>
<dbReference type="EMBL" id="JBHUKU010000003">
    <property type="protein sequence ID" value="MFD2458060.1"/>
    <property type="molecule type" value="Genomic_DNA"/>
</dbReference>
<keyword evidence="5" id="KW-1185">Reference proteome</keyword>
<dbReference type="Proteomes" id="UP001597419">
    <property type="component" value="Unassembled WGS sequence"/>
</dbReference>
<dbReference type="CDD" id="cd00383">
    <property type="entry name" value="trans_reg_C"/>
    <property type="match status" value="1"/>
</dbReference>
<dbReference type="InterPro" id="IPR036388">
    <property type="entry name" value="WH-like_DNA-bd_sf"/>
</dbReference>
<sequence>MTSATSRARVELTFAIRVDADHERAAGIAARVVDAVQHAVGDCPEPGEVLLFEVPPPAVGAAVDRPLRLHVPSRRALLRGETLDFTRLEFDLLLYLATHPDRVLDRDTLMREVWELPGGHGGRTVDVHVRKIRGKLEPVIAPITTVRGVGYRFDGADQVDVEFTEHGHRPLATVTALG</sequence>
<dbReference type="Pfam" id="PF00486">
    <property type="entry name" value="Trans_reg_C"/>
    <property type="match status" value="1"/>
</dbReference>
<reference evidence="5" key="1">
    <citation type="journal article" date="2019" name="Int. J. Syst. Evol. Microbiol.">
        <title>The Global Catalogue of Microorganisms (GCM) 10K type strain sequencing project: providing services to taxonomists for standard genome sequencing and annotation.</title>
        <authorList>
            <consortium name="The Broad Institute Genomics Platform"/>
            <consortium name="The Broad Institute Genome Sequencing Center for Infectious Disease"/>
            <person name="Wu L."/>
            <person name="Ma J."/>
        </authorList>
    </citation>
    <scope>NUCLEOTIDE SEQUENCE [LARGE SCALE GENOMIC DNA]</scope>
    <source>
        <strain evidence="5">CGMCC 4.7643</strain>
    </source>
</reference>
<dbReference type="SUPFAM" id="SSF46894">
    <property type="entry name" value="C-terminal effector domain of the bipartite response regulators"/>
    <property type="match status" value="1"/>
</dbReference>
<proteinExistence type="predicted"/>